<keyword evidence="4" id="KW-1185">Reference proteome</keyword>
<dbReference type="EMBL" id="GL870876">
    <property type="protein sequence ID" value="EIJ89442.1"/>
    <property type="molecule type" value="Genomic_DNA"/>
</dbReference>
<feature type="compositionally biased region" description="Polar residues" evidence="1">
    <location>
        <begin position="412"/>
        <end position="429"/>
    </location>
</feature>
<proteinExistence type="predicted"/>
<reference evidence="3" key="1">
    <citation type="submission" date="2011-01" db="EMBL/GenBank/DDBJ databases">
        <title>The Genome Sequence of Nematocida parisii strain ERTm3.</title>
        <authorList>
            <consortium name="The Broad Institute Genome Sequencing Platform"/>
            <consortium name="The Broad Institute Genome Sequencing Center for Infectious Disease"/>
            <person name="Cuomo C."/>
            <person name="Troemel E."/>
            <person name="Young S.K."/>
            <person name="Zeng Q."/>
            <person name="Gargeya S."/>
            <person name="Fitzgerald M."/>
            <person name="Haas B."/>
            <person name="Abouelleil A."/>
            <person name="Alvarado L."/>
            <person name="Arachchi H.M."/>
            <person name="Berlin A."/>
            <person name="Chapman S.B."/>
            <person name="Gearin G."/>
            <person name="Goldberg J."/>
            <person name="Griggs A."/>
            <person name="Gujja S."/>
            <person name="Hansen M."/>
            <person name="Heiman D."/>
            <person name="Howarth C."/>
            <person name="Larimer J."/>
            <person name="Lui A."/>
            <person name="MacDonald P.J.P."/>
            <person name="McCowen C."/>
            <person name="Montmayeur A."/>
            <person name="Murphy C."/>
            <person name="Neiman D."/>
            <person name="Pearson M."/>
            <person name="Priest M."/>
            <person name="Roberts A."/>
            <person name="Saif S."/>
            <person name="Shea T."/>
            <person name="Sisk P."/>
            <person name="Stolte C."/>
            <person name="Sykes S."/>
            <person name="Wortman J."/>
            <person name="Nusbaum C."/>
            <person name="Birren B."/>
        </authorList>
    </citation>
    <scope>NUCLEOTIDE SEQUENCE</scope>
    <source>
        <strain evidence="3">ERTm3</strain>
    </source>
</reference>
<dbReference type="OrthoDB" id="1932706at2759"/>
<dbReference type="HOGENOM" id="CLU_671013_0_0_1"/>
<name>I3EJP5_NEMP3</name>
<evidence type="ECO:0000313" key="3">
    <source>
        <dbReference type="EMBL" id="EIJ89442.1"/>
    </source>
</evidence>
<gene>
    <name evidence="3" type="ORF">NEQG_00212</name>
</gene>
<feature type="region of interest" description="Disordered" evidence="1">
    <location>
        <begin position="408"/>
        <end position="429"/>
    </location>
</feature>
<dbReference type="VEuPathDB" id="MicrosporidiaDB:NEQG_00212"/>
<protein>
    <recommendedName>
        <fullName evidence="2">Spt20-like SEP domain-containing protein</fullName>
    </recommendedName>
</protein>
<evidence type="ECO:0000313" key="4">
    <source>
        <dbReference type="Proteomes" id="UP000002872"/>
    </source>
</evidence>
<evidence type="ECO:0000259" key="2">
    <source>
        <dbReference type="Pfam" id="PF12090"/>
    </source>
</evidence>
<dbReference type="STRING" id="935791.I3EJP5"/>
<feature type="region of interest" description="Disordered" evidence="1">
    <location>
        <begin position="333"/>
        <end position="361"/>
    </location>
</feature>
<dbReference type="InterPro" id="IPR046468">
    <property type="entry name" value="Spt20-like_SEP"/>
</dbReference>
<sequence length="445" mass="51535">MTDDFFEIFLEEEVTKEISKNEFKDAQTQNLKRRCAEYYTAQKRKWETFKSFSYGFNPIEKFRDVPAVCTVSLYPEYVIVGPVEKEGIKHNYTDVINTLLSYINRNIIHPYLLDLLDRGDYPFYDNHIVIEVVDHRDVEPISSRVLLRGTIAGLPYTQGLLLSTKTDEVTESELYAKTATICLDPSPEVFELLKIQDYNVKKYDRMKIDKKQKIKLQIGGIIKEYRRTENTKKNEVYMGLERSINPRIYRTTKFIGGNIHYSINAVANTDYIEVIFRKGDVINTATGGFISKRKFTSPGQIDMYIDSVKKLLEMYHTDLKCICDVSANPRKTKQYTSPYQRQTPDDGDRRAGGFISPKIPTVGQSSMERRIRYIKPKTIEDHHSININERGQGININERGQGININERGQGINMNERGQGSVWDTSSTPKEMDDFNFDYVNKKFT</sequence>
<accession>I3EJP5</accession>
<organism evidence="3 4">
    <name type="scientific">Nematocida parisii (strain ERTm3)</name>
    <name type="common">Nematode killer fungus</name>
    <dbReference type="NCBI Taxonomy" id="935791"/>
    <lineage>
        <taxon>Eukaryota</taxon>
        <taxon>Fungi</taxon>
        <taxon>Fungi incertae sedis</taxon>
        <taxon>Microsporidia</taxon>
        <taxon>Nematocida</taxon>
    </lineage>
</organism>
<feature type="domain" description="Spt20-like SEP" evidence="2">
    <location>
        <begin position="72"/>
        <end position="139"/>
    </location>
</feature>
<dbReference type="AlphaFoldDB" id="I3EJP5"/>
<dbReference type="Pfam" id="PF12090">
    <property type="entry name" value="Spt20_SEP"/>
    <property type="match status" value="1"/>
</dbReference>
<dbReference type="Proteomes" id="UP000002872">
    <property type="component" value="Unassembled WGS sequence"/>
</dbReference>
<dbReference type="InParanoid" id="I3EJP5"/>
<evidence type="ECO:0000256" key="1">
    <source>
        <dbReference type="SAM" id="MobiDB-lite"/>
    </source>
</evidence>